<feature type="region of interest" description="Disordered" evidence="5">
    <location>
        <begin position="210"/>
        <end position="239"/>
    </location>
</feature>
<evidence type="ECO:0000259" key="6">
    <source>
        <dbReference type="PROSITE" id="PS50103"/>
    </source>
</evidence>
<dbReference type="Gene3D" id="4.10.1000.10">
    <property type="entry name" value="Zinc finger, CCCH-type"/>
    <property type="match status" value="1"/>
</dbReference>
<dbReference type="Proteomes" id="UP001515480">
    <property type="component" value="Unassembled WGS sequence"/>
</dbReference>
<accession>A0AB34JL68</accession>
<protein>
    <recommendedName>
        <fullName evidence="6">C3H1-type domain-containing protein</fullName>
    </recommendedName>
</protein>
<dbReference type="EMBL" id="JBGBPQ010000007">
    <property type="protein sequence ID" value="KAL1521650.1"/>
    <property type="molecule type" value="Genomic_DNA"/>
</dbReference>
<keyword evidence="8" id="KW-1185">Reference proteome</keyword>
<dbReference type="Pfam" id="PF00642">
    <property type="entry name" value="zf-CCCH"/>
    <property type="match status" value="1"/>
</dbReference>
<gene>
    <name evidence="7" type="ORF">AB1Y20_021307</name>
</gene>
<feature type="compositionally biased region" description="Basic and acidic residues" evidence="5">
    <location>
        <begin position="59"/>
        <end position="108"/>
    </location>
</feature>
<evidence type="ECO:0000256" key="1">
    <source>
        <dbReference type="ARBA" id="ARBA00022723"/>
    </source>
</evidence>
<comment type="caution">
    <text evidence="7">The sequence shown here is derived from an EMBL/GenBank/DDBJ whole genome shotgun (WGS) entry which is preliminary data.</text>
</comment>
<dbReference type="GO" id="GO:0008270">
    <property type="term" value="F:zinc ion binding"/>
    <property type="evidence" value="ECO:0007669"/>
    <property type="project" value="UniProtKB-KW"/>
</dbReference>
<reference evidence="7 8" key="1">
    <citation type="journal article" date="2024" name="Science">
        <title>Giant polyketide synthase enzymes in the biosynthesis of giant marine polyether toxins.</title>
        <authorList>
            <person name="Fallon T.R."/>
            <person name="Shende V.V."/>
            <person name="Wierzbicki I.H."/>
            <person name="Pendleton A.L."/>
            <person name="Watervoot N.F."/>
            <person name="Auber R.P."/>
            <person name="Gonzalez D.J."/>
            <person name="Wisecaver J.H."/>
            <person name="Moore B.S."/>
        </authorList>
    </citation>
    <scope>NUCLEOTIDE SEQUENCE [LARGE SCALE GENOMIC DNA]</scope>
    <source>
        <strain evidence="7 8">12B1</strain>
    </source>
</reference>
<feature type="compositionally biased region" description="Basic and acidic residues" evidence="5">
    <location>
        <begin position="1"/>
        <end position="14"/>
    </location>
</feature>
<evidence type="ECO:0000256" key="3">
    <source>
        <dbReference type="ARBA" id="ARBA00022833"/>
    </source>
</evidence>
<feature type="compositionally biased region" description="Basic and acidic residues" evidence="5">
    <location>
        <begin position="121"/>
        <end position="174"/>
    </location>
</feature>
<name>A0AB34JL68_PRYPA</name>
<dbReference type="SUPFAM" id="SSF90229">
    <property type="entry name" value="CCCH zinc finger"/>
    <property type="match status" value="1"/>
</dbReference>
<keyword evidence="3 4" id="KW-0862">Zinc</keyword>
<proteinExistence type="predicted"/>
<dbReference type="InterPro" id="IPR000571">
    <property type="entry name" value="Znf_CCCH"/>
</dbReference>
<dbReference type="AlphaFoldDB" id="A0AB34JL68"/>
<evidence type="ECO:0000313" key="7">
    <source>
        <dbReference type="EMBL" id="KAL1521650.1"/>
    </source>
</evidence>
<evidence type="ECO:0000256" key="4">
    <source>
        <dbReference type="PROSITE-ProRule" id="PRU00723"/>
    </source>
</evidence>
<dbReference type="SMART" id="SM00356">
    <property type="entry name" value="ZnF_C3H1"/>
    <property type="match status" value="1"/>
</dbReference>
<feature type="domain" description="C3H1-type" evidence="6">
    <location>
        <begin position="184"/>
        <end position="212"/>
    </location>
</feature>
<dbReference type="InterPro" id="IPR036855">
    <property type="entry name" value="Znf_CCCH_sf"/>
</dbReference>
<feature type="compositionally biased region" description="Basic and acidic residues" evidence="5">
    <location>
        <begin position="25"/>
        <end position="52"/>
    </location>
</feature>
<evidence type="ECO:0000256" key="2">
    <source>
        <dbReference type="ARBA" id="ARBA00022771"/>
    </source>
</evidence>
<feature type="zinc finger region" description="C3H1-type" evidence="4">
    <location>
        <begin position="184"/>
        <end position="212"/>
    </location>
</feature>
<keyword evidence="1 4" id="KW-0479">Metal-binding</keyword>
<evidence type="ECO:0000256" key="5">
    <source>
        <dbReference type="SAM" id="MobiDB-lite"/>
    </source>
</evidence>
<keyword evidence="2 4" id="KW-0863">Zinc-finger</keyword>
<feature type="region of interest" description="Disordered" evidence="5">
    <location>
        <begin position="1"/>
        <end position="185"/>
    </location>
</feature>
<organism evidence="7 8">
    <name type="scientific">Prymnesium parvum</name>
    <name type="common">Toxic golden alga</name>
    <dbReference type="NCBI Taxonomy" id="97485"/>
    <lineage>
        <taxon>Eukaryota</taxon>
        <taxon>Haptista</taxon>
        <taxon>Haptophyta</taxon>
        <taxon>Prymnesiophyceae</taxon>
        <taxon>Prymnesiales</taxon>
        <taxon>Prymnesiaceae</taxon>
        <taxon>Prymnesium</taxon>
    </lineage>
</organism>
<evidence type="ECO:0000313" key="8">
    <source>
        <dbReference type="Proteomes" id="UP001515480"/>
    </source>
</evidence>
<dbReference type="PROSITE" id="PS50103">
    <property type="entry name" value="ZF_C3H1"/>
    <property type="match status" value="1"/>
</dbReference>
<sequence length="266" mass="31346">MTEPSEERPLKRPDASMSDVEEKDSDEREPKRGAERRRFADDSSRPREEMPRRTAPVREWQRRFEPYRRDDRPPERRDDRAPERRGDRPLERRTLAPSREERRVERPRAPHAAAEFSRPPARPELDRTRERKEEKRDERRGEKRDERRDERWDERRGEKREESSRGREELRRPPAGDSWEWRQGSAKRICRNWAQTGACKAGSSCAFAHERKGAPGGGGGGGGGGAWRRPPPPSEKDTWDHSAFEAVNREHDRLNPIRAAMKNFEF</sequence>
<feature type="compositionally biased region" description="Gly residues" evidence="5">
    <location>
        <begin position="214"/>
        <end position="226"/>
    </location>
</feature>